<keyword evidence="3 4" id="KW-0472">Membrane</keyword>
<comment type="caution">
    <text evidence="7">The sequence shown here is derived from an EMBL/GenBank/DDBJ whole genome shotgun (WGS) entry which is preliminary data.</text>
</comment>
<feature type="transmembrane region" description="Helical" evidence="4">
    <location>
        <begin position="578"/>
        <end position="596"/>
    </location>
</feature>
<proteinExistence type="predicted"/>
<dbReference type="SMART" id="SM00900">
    <property type="entry name" value="FMN_bind"/>
    <property type="match status" value="1"/>
</dbReference>
<dbReference type="PANTHER" id="PTHR30224:SF4">
    <property type="entry name" value="ELECTRON TRANSPORT PROTEIN YCCM-RELATED"/>
    <property type="match status" value="1"/>
</dbReference>
<feature type="signal peptide" evidence="5">
    <location>
        <begin position="1"/>
        <end position="20"/>
    </location>
</feature>
<dbReference type="SUPFAM" id="SSF54862">
    <property type="entry name" value="4Fe-4S ferredoxins"/>
    <property type="match status" value="1"/>
</dbReference>
<keyword evidence="4" id="KW-0812">Transmembrane</keyword>
<organism evidence="7 8">
    <name type="scientific">Roseinatronobacter alkalisoli</name>
    <dbReference type="NCBI Taxonomy" id="3028235"/>
    <lineage>
        <taxon>Bacteria</taxon>
        <taxon>Pseudomonadati</taxon>
        <taxon>Pseudomonadota</taxon>
        <taxon>Alphaproteobacteria</taxon>
        <taxon>Rhodobacterales</taxon>
        <taxon>Paracoccaceae</taxon>
        <taxon>Roseinatronobacter</taxon>
    </lineage>
</organism>
<dbReference type="PANTHER" id="PTHR30224">
    <property type="entry name" value="ELECTRON TRANSPORT PROTEIN"/>
    <property type="match status" value="1"/>
</dbReference>
<accession>A0ABT5TAM4</accession>
<name>A0ABT5TAM4_9RHOB</name>
<feature type="transmembrane region" description="Helical" evidence="4">
    <location>
        <begin position="434"/>
        <end position="452"/>
    </location>
</feature>
<protein>
    <submittedName>
        <fullName evidence="7">4Fe-4S binding protein</fullName>
    </submittedName>
</protein>
<evidence type="ECO:0000313" key="8">
    <source>
        <dbReference type="Proteomes" id="UP001431784"/>
    </source>
</evidence>
<keyword evidence="5" id="KW-0732">Signal</keyword>
<comment type="subcellular location">
    <subcellularLocation>
        <location evidence="1">Cell membrane</location>
    </subcellularLocation>
</comment>
<evidence type="ECO:0000256" key="3">
    <source>
        <dbReference type="ARBA" id="ARBA00023136"/>
    </source>
</evidence>
<feature type="transmembrane region" description="Helical" evidence="4">
    <location>
        <begin position="472"/>
        <end position="495"/>
    </location>
</feature>
<reference evidence="7" key="1">
    <citation type="submission" date="2023-02" db="EMBL/GenBank/DDBJ databases">
        <title>Description of Roseinatronobacter alkalisoli sp. nov., an alkaliphilic bacerium isolated from soda soil.</title>
        <authorList>
            <person name="Wei W."/>
        </authorList>
    </citation>
    <scope>NUCLEOTIDE SEQUENCE</scope>
    <source>
        <strain evidence="7">HJB301</strain>
    </source>
</reference>
<feature type="transmembrane region" description="Helical" evidence="4">
    <location>
        <begin position="541"/>
        <end position="558"/>
    </location>
</feature>
<keyword evidence="8" id="KW-1185">Reference proteome</keyword>
<keyword evidence="2" id="KW-1003">Cell membrane</keyword>
<evidence type="ECO:0000256" key="4">
    <source>
        <dbReference type="SAM" id="Phobius"/>
    </source>
</evidence>
<sequence length="706" mass="76846">MLTLLRLFVLSFLLALPARAQILTPEEMLAYVPPPFGLGEALNDKGLYRVVNSGGTPAGYAFTTQPYAALPGFAGAPVNALVVLDGAGTFVTVRVLHHNEPIFISGMGEGPFRAFFEQYAGKSIWAPMSIGTPYGGADQGSSLVHLDGITKATASVRIAHESIMAAAHAVAREHMQGRVTAPAARPDFDHEEALNWNDLVAQGLASHLRVTNAEIDAAFSGTRWAYSDPAAQADPEGLYLDLWLLDVTPPALARAALDQGTIEQMTRFRGVAPTDEFLLLIDAGRHGLVSESFVRNTAPDQIRAEQGGLPVALRDADFLVDLAPGVPDGTAMILRTDRRLGFNPAEPFTLIVDSVREHGFITPEIGRVELELAHQTDERFFLHEKIITPLPPWAETLYSRQPDLIVLALGLGALIWALGARMNHFAGWRHFTPARLLILAVMIGFVGFWGQGQLSIVTPLGALRTALEGGSYMFLIYDPFSLMVWVAAILGFVLWGRGLFCGWLCPFGALQEFAHHLGRALRLPRIEPNGSWDRRLKKLKYIALAGLVGLVGFAPEQIDSAAEVEPFKTAITVFFMREWYFVAYAAFWLVLGMVLFKGFCRYLCPLGAVMAIGGLLRGRDWIARRPECGSPCQLCRIKCNYGAIAKNGRIDYSECFQCLDCVAIHDNEKRCVPLVLAARKAGRAAPTSASQPQEAPVCAASPAAVS</sequence>
<feature type="transmembrane region" description="Helical" evidence="4">
    <location>
        <begin position="404"/>
        <end position="422"/>
    </location>
</feature>
<dbReference type="Pfam" id="PF12801">
    <property type="entry name" value="Fer4_5"/>
    <property type="match status" value="2"/>
</dbReference>
<evidence type="ECO:0000256" key="2">
    <source>
        <dbReference type="ARBA" id="ARBA00022475"/>
    </source>
</evidence>
<keyword evidence="4" id="KW-1133">Transmembrane helix</keyword>
<gene>
    <name evidence="7" type="ORF">PUT78_07720</name>
</gene>
<feature type="chain" id="PRO_5045171828" evidence="5">
    <location>
        <begin position="21"/>
        <end position="706"/>
    </location>
</feature>
<evidence type="ECO:0000313" key="7">
    <source>
        <dbReference type="EMBL" id="MDD7970983.1"/>
    </source>
</evidence>
<dbReference type="InterPro" id="IPR007329">
    <property type="entry name" value="FMN-bd"/>
</dbReference>
<feature type="domain" description="FMN-binding" evidence="6">
    <location>
        <begin position="72"/>
        <end position="170"/>
    </location>
</feature>
<evidence type="ECO:0000259" key="6">
    <source>
        <dbReference type="SMART" id="SM00900"/>
    </source>
</evidence>
<dbReference type="EMBL" id="JAQZSM010000005">
    <property type="protein sequence ID" value="MDD7970983.1"/>
    <property type="molecule type" value="Genomic_DNA"/>
</dbReference>
<dbReference type="RefSeq" id="WP_274351673.1">
    <property type="nucleotide sequence ID" value="NZ_JAQZSM010000005.1"/>
</dbReference>
<dbReference type="InterPro" id="IPR052378">
    <property type="entry name" value="NosR_regulator"/>
</dbReference>
<evidence type="ECO:0000256" key="5">
    <source>
        <dbReference type="SAM" id="SignalP"/>
    </source>
</evidence>
<dbReference type="InterPro" id="IPR017896">
    <property type="entry name" value="4Fe4S_Fe-S-bd"/>
</dbReference>
<dbReference type="Proteomes" id="UP001431784">
    <property type="component" value="Unassembled WGS sequence"/>
</dbReference>
<evidence type="ECO:0000256" key="1">
    <source>
        <dbReference type="ARBA" id="ARBA00004236"/>
    </source>
</evidence>